<reference evidence="1" key="1">
    <citation type="journal article" date="2020" name="Stud. Mycol.">
        <title>101 Dothideomycetes genomes: a test case for predicting lifestyles and emergence of pathogens.</title>
        <authorList>
            <person name="Haridas S."/>
            <person name="Albert R."/>
            <person name="Binder M."/>
            <person name="Bloem J."/>
            <person name="Labutti K."/>
            <person name="Salamov A."/>
            <person name="Andreopoulos B."/>
            <person name="Baker S."/>
            <person name="Barry K."/>
            <person name="Bills G."/>
            <person name="Bluhm B."/>
            <person name="Cannon C."/>
            <person name="Castanera R."/>
            <person name="Culley D."/>
            <person name="Daum C."/>
            <person name="Ezra D."/>
            <person name="Gonzalez J."/>
            <person name="Henrissat B."/>
            <person name="Kuo A."/>
            <person name="Liang C."/>
            <person name="Lipzen A."/>
            <person name="Lutzoni F."/>
            <person name="Magnuson J."/>
            <person name="Mondo S."/>
            <person name="Nolan M."/>
            <person name="Ohm R."/>
            <person name="Pangilinan J."/>
            <person name="Park H.-J."/>
            <person name="Ramirez L."/>
            <person name="Alfaro M."/>
            <person name="Sun H."/>
            <person name="Tritt A."/>
            <person name="Yoshinaga Y."/>
            <person name="Zwiers L.-H."/>
            <person name="Turgeon B."/>
            <person name="Goodwin S."/>
            <person name="Spatafora J."/>
            <person name="Crous P."/>
            <person name="Grigoriev I."/>
        </authorList>
    </citation>
    <scope>NUCLEOTIDE SEQUENCE</scope>
    <source>
        <strain evidence="1">CBS 260.36</strain>
    </source>
</reference>
<sequence length="202" mass="23059">MVRPRKHHRIITVHAATSSRAARILYPSPLQIASSTPSLDPVKLSCPVPYLPKPWIARRSPGDRFLADILPRFWSSYSALSPRQIYHPAQTPLVSYHFLRQDLPPRIGPQNWCHCSTRNFEHFFVTSSVALRKLRFVLLLSTAPLAFYISVPTNRCTLSTPSFLALGALCVLRRLQRDLLPPYRRSHAPLLPFKHSDMNSSR</sequence>
<organism evidence="1 2">
    <name type="scientific">Myriangium duriaei CBS 260.36</name>
    <dbReference type="NCBI Taxonomy" id="1168546"/>
    <lineage>
        <taxon>Eukaryota</taxon>
        <taxon>Fungi</taxon>
        <taxon>Dikarya</taxon>
        <taxon>Ascomycota</taxon>
        <taxon>Pezizomycotina</taxon>
        <taxon>Dothideomycetes</taxon>
        <taxon>Dothideomycetidae</taxon>
        <taxon>Myriangiales</taxon>
        <taxon>Myriangiaceae</taxon>
        <taxon>Myriangium</taxon>
    </lineage>
</organism>
<protein>
    <submittedName>
        <fullName evidence="1">Uncharacterized protein</fullName>
    </submittedName>
</protein>
<accession>A0A9P4J0L7</accession>
<proteinExistence type="predicted"/>
<name>A0A9P4J0L7_9PEZI</name>
<dbReference type="EMBL" id="ML996086">
    <property type="protein sequence ID" value="KAF2152469.1"/>
    <property type="molecule type" value="Genomic_DNA"/>
</dbReference>
<evidence type="ECO:0000313" key="2">
    <source>
        <dbReference type="Proteomes" id="UP000799439"/>
    </source>
</evidence>
<comment type="caution">
    <text evidence="1">The sequence shown here is derived from an EMBL/GenBank/DDBJ whole genome shotgun (WGS) entry which is preliminary data.</text>
</comment>
<dbReference type="Proteomes" id="UP000799439">
    <property type="component" value="Unassembled WGS sequence"/>
</dbReference>
<dbReference type="AlphaFoldDB" id="A0A9P4J0L7"/>
<keyword evidence="2" id="KW-1185">Reference proteome</keyword>
<gene>
    <name evidence="1" type="ORF">K461DRAFT_147415</name>
</gene>
<evidence type="ECO:0000313" key="1">
    <source>
        <dbReference type="EMBL" id="KAF2152469.1"/>
    </source>
</evidence>